<reference evidence="2 3" key="1">
    <citation type="submission" date="2022-11" db="EMBL/GenBank/DDBJ databases">
        <title>Whole genome sequence of Eschrichtius robustus ER-17-0199.</title>
        <authorList>
            <person name="Bruniche-Olsen A."/>
            <person name="Black A.N."/>
            <person name="Fields C.J."/>
            <person name="Walden K."/>
            <person name="Dewoody J.A."/>
        </authorList>
    </citation>
    <scope>NUCLEOTIDE SEQUENCE [LARGE SCALE GENOMIC DNA]</scope>
    <source>
        <strain evidence="2">ER-17-0199</strain>
        <tissue evidence="2">Blubber</tissue>
    </source>
</reference>
<sequence>MPTSHSCPQLNRSCFAILKTGMCLGKGQQLSLSARNVDLLRDSNRDDWEIPDKRMPRTSRAPSSGLEVTRPSHLTSPQPSQRSVINNYEGTSLVAQWLRICLPMQGSQVRALVWEDPTCHEATKPVRHNY</sequence>
<keyword evidence="3" id="KW-1185">Reference proteome</keyword>
<comment type="caution">
    <text evidence="2">The sequence shown here is derived from an EMBL/GenBank/DDBJ whole genome shotgun (WGS) entry which is preliminary data.</text>
</comment>
<feature type="compositionally biased region" description="Polar residues" evidence="1">
    <location>
        <begin position="72"/>
        <end position="84"/>
    </location>
</feature>
<organism evidence="2 3">
    <name type="scientific">Eschrichtius robustus</name>
    <name type="common">California gray whale</name>
    <name type="synonym">Eschrichtius gibbosus</name>
    <dbReference type="NCBI Taxonomy" id="9764"/>
    <lineage>
        <taxon>Eukaryota</taxon>
        <taxon>Metazoa</taxon>
        <taxon>Chordata</taxon>
        <taxon>Craniata</taxon>
        <taxon>Vertebrata</taxon>
        <taxon>Euteleostomi</taxon>
        <taxon>Mammalia</taxon>
        <taxon>Eutheria</taxon>
        <taxon>Laurasiatheria</taxon>
        <taxon>Artiodactyla</taxon>
        <taxon>Whippomorpha</taxon>
        <taxon>Cetacea</taxon>
        <taxon>Mysticeti</taxon>
        <taxon>Eschrichtiidae</taxon>
        <taxon>Eschrichtius</taxon>
    </lineage>
</organism>
<dbReference type="EMBL" id="JAIQCJ010000074">
    <property type="protein sequence ID" value="KAJ8798301.1"/>
    <property type="molecule type" value="Genomic_DNA"/>
</dbReference>
<dbReference type="Proteomes" id="UP001159641">
    <property type="component" value="Unassembled WGS sequence"/>
</dbReference>
<evidence type="ECO:0000256" key="1">
    <source>
        <dbReference type="SAM" id="MobiDB-lite"/>
    </source>
</evidence>
<feature type="compositionally biased region" description="Basic and acidic residues" evidence="1">
    <location>
        <begin position="43"/>
        <end position="55"/>
    </location>
</feature>
<evidence type="ECO:0000313" key="2">
    <source>
        <dbReference type="EMBL" id="KAJ8798301.1"/>
    </source>
</evidence>
<protein>
    <submittedName>
        <fullName evidence="2">Uncharacterized protein</fullName>
    </submittedName>
</protein>
<dbReference type="AlphaFoldDB" id="A0AB34I301"/>
<feature type="region of interest" description="Disordered" evidence="1">
    <location>
        <begin position="43"/>
        <end position="84"/>
    </location>
</feature>
<evidence type="ECO:0000313" key="3">
    <source>
        <dbReference type="Proteomes" id="UP001159641"/>
    </source>
</evidence>
<proteinExistence type="predicted"/>
<name>A0AB34I301_ESCRO</name>
<accession>A0AB34I301</accession>
<gene>
    <name evidence="2" type="ORF">J1605_001426</name>
</gene>